<organism evidence="2 3">
    <name type="scientific">Cichlidogyrus casuarinus</name>
    <dbReference type="NCBI Taxonomy" id="1844966"/>
    <lineage>
        <taxon>Eukaryota</taxon>
        <taxon>Metazoa</taxon>
        <taxon>Spiralia</taxon>
        <taxon>Lophotrochozoa</taxon>
        <taxon>Platyhelminthes</taxon>
        <taxon>Monogenea</taxon>
        <taxon>Monopisthocotylea</taxon>
        <taxon>Dactylogyridea</taxon>
        <taxon>Ancyrocephalidae</taxon>
        <taxon>Cichlidogyrus</taxon>
    </lineage>
</organism>
<reference evidence="2 3" key="1">
    <citation type="submission" date="2024-11" db="EMBL/GenBank/DDBJ databases">
        <title>Adaptive evolution of stress response genes in parasites aligns with host niche diversity.</title>
        <authorList>
            <person name="Hahn C."/>
            <person name="Resl P."/>
        </authorList>
    </citation>
    <scope>NUCLEOTIDE SEQUENCE [LARGE SCALE GENOMIC DNA]</scope>
    <source>
        <strain evidence="2">EGGRZ-B1_66</strain>
        <tissue evidence="2">Body</tissue>
    </source>
</reference>
<evidence type="ECO:0000256" key="1">
    <source>
        <dbReference type="SAM" id="MobiDB-lite"/>
    </source>
</evidence>
<feature type="compositionally biased region" description="Acidic residues" evidence="1">
    <location>
        <begin position="15"/>
        <end position="26"/>
    </location>
</feature>
<accession>A0ABD2PT11</accession>
<comment type="caution">
    <text evidence="2">The sequence shown here is derived from an EMBL/GenBank/DDBJ whole genome shotgun (WGS) entry which is preliminary data.</text>
</comment>
<keyword evidence="3" id="KW-1185">Reference proteome</keyword>
<protein>
    <submittedName>
        <fullName evidence="2">Uncharacterized protein</fullName>
    </submittedName>
</protein>
<feature type="compositionally biased region" description="Polar residues" evidence="1">
    <location>
        <begin position="1"/>
        <end position="14"/>
    </location>
</feature>
<gene>
    <name evidence="2" type="ORF">Ciccas_010852</name>
</gene>
<evidence type="ECO:0000313" key="2">
    <source>
        <dbReference type="EMBL" id="KAL3310580.1"/>
    </source>
</evidence>
<dbReference type="EMBL" id="JBJKFK010002830">
    <property type="protein sequence ID" value="KAL3310580.1"/>
    <property type="molecule type" value="Genomic_DNA"/>
</dbReference>
<evidence type="ECO:0000313" key="3">
    <source>
        <dbReference type="Proteomes" id="UP001626550"/>
    </source>
</evidence>
<dbReference type="AlphaFoldDB" id="A0ABD2PT11"/>
<sequence length="210" mass="24679">MNKCHPSSTNCMESSQDEDTGEEDESLFGTTREILVTRRGFEIRKVMLTEILKAPRERLKMVIFLRLHAMLNMELKKLTKYSKQNRSTDVSKLELHVLMLELFDWILAVKCKGAVHPYWEKRYQADLFIERLAELTAKRCEHNRVSVVTLTKLSIERLKRTLQSKGWFLSLAEQVSVVSNTVYIKLLLCKYQLYLYHELLNRCVLFAKCT</sequence>
<proteinExistence type="predicted"/>
<feature type="region of interest" description="Disordered" evidence="1">
    <location>
        <begin position="1"/>
        <end position="26"/>
    </location>
</feature>
<name>A0ABD2PT11_9PLAT</name>
<dbReference type="Proteomes" id="UP001626550">
    <property type="component" value="Unassembled WGS sequence"/>
</dbReference>